<sequence>MIDEDFVLIRFPQFDQHEVSISPSNASSISDLTDFLTNPTSSIPSFPGSSHIFSVPPSSLKFISAQKLLVNEDSVPKRLTCVLHPPPEGVPFARFTFSIDRGGTFTDVYAETPEGPCVEKLLSVDPEHYKDAATEGIRRVVKRTMGCDYREVHLATVRMGTTIATNALLERKGEPAILIITKGFRDALHIAHQQRPNLFDLTCRRPQSIYERVVEVDERVRVVPERHGHRIYYGEDGSVSPSHQLIESLGVHLTVEKKPDLDKLRDDLRKVLWPDGSEKESSPKYNSASVVLLHAYAYGEHEKMVGKMLREEFGIENITLSHETVAMVRLVPRGQTTCVDAYLTPLIKQYVENFKKGGFEETNVSFMQSDGGLTPMDRFKGSRAIFSGPAGGVVGYAKTTFLKDVDGKADKRAVIGFDMGGTSTDVSRFHGQFEHVWDVETAGVQIQLPQLDIRTVAAGGGSRLFFQSGMFIVGPESSGAEPGPCCYRKGGYLAITDANVVLGHICPEFFPRIFGHNGDESLDVEASFRAMETVTNDVNTFFEQNGQSRRMTVEQVAMGFIKVANETMCRPIREMTVSKGFHTKSHVLSCFGGAGPQHACSIARNLGIRTVFVPRYAGILSAFGLGMASIVQERQEPCSFIYSVDSLREVEETLIRLKGLVVEDLKKDGFDESRIRIEMFLNMRYKGSDFCLMTMKRSQESFIDSFTRAYKREYGFCFEGRDVVIDDIRVRGYGDTIPLSRTNIKPWDGSVREPIQKTFAWFDDEKLETSVYEYDELDAGERIDGPAIVVHESSQIIIEPHWTATITEVGDMRIDATEKVRKETFSDDDAEGFDSVAVSIFGHRFMSIAEQMGRSLQRTSISTNIKERLDFSCAIFGPDGGLVSNAPHIPVHLGSMSEAVRWQMENTKDAWKIGDVIVTNHPNAGGTHLPDITVITPVFSGDSKEPVFFVASRGHHADIGGISPGSMPPFSKHIDEEGASIRSFKLVEGGVFNTDGIMKLLHGTRTMEDNIADLQAQVAANQKGISLVQELIAEYGLDVVMKYMKYVQDVAELSVREMLTSLVAENREIMKKVDDGKYVVEAEDFMDDGTKIALTLTINEHDGSAEFDFSKSGDQVSGNWNAPRAITHSAVLYCLRSLVKRDIPLNQGCLNPINIIIRNGSILDPLEGAAVVGGNVLTSQRITDVVLKAFGAAAGSQGCMNNFTFGDKTFGYYETIAGGAGAGASWDGESGVHTHMTNTRITDPEIMEKRYPVLVRQFSLRKGSGGDGKFKGGEGVIRDIEFLVPLSVGILSERRVFAPYGLFGGCDGGKGRNTLRKASGELVEISGKHAFDVDAGDRFVVETPGGGGFGKK</sequence>
<evidence type="ECO:0000259" key="5">
    <source>
        <dbReference type="Pfam" id="PF19278"/>
    </source>
</evidence>
<dbReference type="InterPro" id="IPR049517">
    <property type="entry name" value="ACX-like_C"/>
</dbReference>
<dbReference type="Pfam" id="PF05378">
    <property type="entry name" value="Hydant_A_N"/>
    <property type="match status" value="1"/>
</dbReference>
<gene>
    <name evidence="6" type="primary">oplah</name>
</gene>
<dbReference type="Pfam" id="PF19278">
    <property type="entry name" value="Hydant_A_C"/>
    <property type="match status" value="1"/>
</dbReference>
<dbReference type="Pfam" id="PF02538">
    <property type="entry name" value="Hydantoinase_B"/>
    <property type="match status" value="1"/>
</dbReference>
<evidence type="ECO:0000259" key="3">
    <source>
        <dbReference type="Pfam" id="PF02538"/>
    </source>
</evidence>
<accession>A0A192ZIK8</accession>
<dbReference type="InterPro" id="IPR008040">
    <property type="entry name" value="Hydant_A_N"/>
</dbReference>
<dbReference type="InterPro" id="IPR003692">
    <property type="entry name" value="Hydantoinase_B"/>
</dbReference>
<proteinExistence type="evidence at transcript level"/>
<dbReference type="GO" id="GO:0005829">
    <property type="term" value="C:cytosol"/>
    <property type="evidence" value="ECO:0007669"/>
    <property type="project" value="TreeGrafter"/>
</dbReference>
<feature type="domain" description="Hydantoinase B/oxoprolinase" evidence="3">
    <location>
        <begin position="834"/>
        <end position="1351"/>
    </location>
</feature>
<dbReference type="InterPro" id="IPR002821">
    <property type="entry name" value="Hydantoinase_A"/>
</dbReference>
<evidence type="ECO:0000313" key="6">
    <source>
        <dbReference type="EMBL" id="ANM86151.1"/>
    </source>
</evidence>
<dbReference type="InterPro" id="IPR045079">
    <property type="entry name" value="Oxoprolinase-like"/>
</dbReference>
<name>A0A192ZIK8_9EUKA</name>
<feature type="domain" description="Hydantoinase A/oxoprolinase" evidence="2">
    <location>
        <begin position="333"/>
        <end position="633"/>
    </location>
</feature>
<evidence type="ECO:0000259" key="2">
    <source>
        <dbReference type="Pfam" id="PF01968"/>
    </source>
</evidence>
<dbReference type="PANTHER" id="PTHR11365:SF2">
    <property type="entry name" value="5-OXOPROLINASE"/>
    <property type="match status" value="1"/>
</dbReference>
<organism evidence="6">
    <name type="scientific">Stygiella incarcerata</name>
    <dbReference type="NCBI Taxonomy" id="1712417"/>
    <lineage>
        <taxon>Eukaryota</taxon>
        <taxon>Discoba</taxon>
        <taxon>Jakobida</taxon>
        <taxon>Andalucina</taxon>
        <taxon>Stygiellidae</taxon>
        <taxon>Stygiella</taxon>
    </lineage>
</organism>
<dbReference type="Pfam" id="PF01968">
    <property type="entry name" value="Hydantoinase_A"/>
    <property type="match status" value="1"/>
</dbReference>
<dbReference type="PANTHER" id="PTHR11365">
    <property type="entry name" value="5-OXOPROLINASE RELATED"/>
    <property type="match status" value="1"/>
</dbReference>
<evidence type="ECO:0000256" key="1">
    <source>
        <dbReference type="ARBA" id="ARBA00010403"/>
    </source>
</evidence>
<evidence type="ECO:0000259" key="4">
    <source>
        <dbReference type="Pfam" id="PF05378"/>
    </source>
</evidence>
<comment type="similarity">
    <text evidence="1">Belongs to the oxoprolinase family.</text>
</comment>
<reference evidence="6" key="1">
    <citation type="submission" date="2016-05" db="EMBL/GenBank/DDBJ databases">
        <title>Novel hydrogenosomes in the microaerophilic jakobid Stygiella incarcerata.</title>
        <authorList>
            <person name="Leger M.M."/>
            <person name="Eme L."/>
            <person name="Hug L.A."/>
            <person name="Roger A.J."/>
        </authorList>
    </citation>
    <scope>NUCLEOTIDE SEQUENCE</scope>
</reference>
<dbReference type="EMBL" id="KX235422">
    <property type="protein sequence ID" value="ANM86151.1"/>
    <property type="molecule type" value="mRNA"/>
</dbReference>
<dbReference type="GO" id="GO:0006749">
    <property type="term" value="P:glutathione metabolic process"/>
    <property type="evidence" value="ECO:0007669"/>
    <property type="project" value="TreeGrafter"/>
</dbReference>
<protein>
    <submittedName>
        <fullName evidence="6">5-oxoprolinase</fullName>
    </submittedName>
</protein>
<feature type="domain" description="Hydantoinase/oxoprolinase N-terminal" evidence="4">
    <location>
        <begin position="97"/>
        <end position="312"/>
    </location>
</feature>
<feature type="domain" description="Acetophenone carboxylase-like C-terminal" evidence="5">
    <location>
        <begin position="649"/>
        <end position="806"/>
    </location>
</feature>
<dbReference type="GO" id="GO:0017168">
    <property type="term" value="F:5-oxoprolinase (ATP-hydrolyzing) activity"/>
    <property type="evidence" value="ECO:0007669"/>
    <property type="project" value="TreeGrafter"/>
</dbReference>